<evidence type="ECO:0000313" key="4">
    <source>
        <dbReference type="EMBL" id="KAE8726077.1"/>
    </source>
</evidence>
<gene>
    <name evidence="4" type="ORF">F3Y22_tig00007895pilonHSYRG00141</name>
</gene>
<dbReference type="PANTHER" id="PTHR33116:SF80">
    <property type="entry name" value="REVERSE TRANSCRIPTASE ZINC-BINDING DOMAIN-CONTAINING PROTEIN"/>
    <property type="match status" value="1"/>
</dbReference>
<keyword evidence="5" id="KW-1185">Reference proteome</keyword>
<feature type="transmembrane region" description="Helical" evidence="2">
    <location>
        <begin position="489"/>
        <end position="511"/>
    </location>
</feature>
<protein>
    <recommendedName>
        <fullName evidence="3">Reverse transcriptase domain-containing protein</fullName>
    </recommendedName>
</protein>
<dbReference type="Proteomes" id="UP000436088">
    <property type="component" value="Unassembled WGS sequence"/>
</dbReference>
<evidence type="ECO:0000256" key="2">
    <source>
        <dbReference type="SAM" id="Phobius"/>
    </source>
</evidence>
<dbReference type="SUPFAM" id="SSF56672">
    <property type="entry name" value="DNA/RNA polymerases"/>
    <property type="match status" value="1"/>
</dbReference>
<dbReference type="PANTHER" id="PTHR33116">
    <property type="entry name" value="REVERSE TRANSCRIPTASE ZINC-BINDING DOMAIN-CONTAINING PROTEIN-RELATED-RELATED"/>
    <property type="match status" value="1"/>
</dbReference>
<dbReference type="EMBL" id="VEPZ02000396">
    <property type="protein sequence ID" value="KAE8726077.1"/>
    <property type="molecule type" value="Genomic_DNA"/>
</dbReference>
<feature type="domain" description="Reverse transcriptase" evidence="3">
    <location>
        <begin position="55"/>
        <end position="195"/>
    </location>
</feature>
<name>A0A6A3CBQ5_HIBSY</name>
<keyword evidence="2" id="KW-0812">Transmembrane</keyword>
<dbReference type="Pfam" id="PF00078">
    <property type="entry name" value="RVT_1"/>
    <property type="match status" value="1"/>
</dbReference>
<dbReference type="AlphaFoldDB" id="A0A6A3CBQ5"/>
<keyword evidence="2" id="KW-1133">Transmembrane helix</keyword>
<accession>A0A6A3CBQ5</accession>
<evidence type="ECO:0000313" key="5">
    <source>
        <dbReference type="Proteomes" id="UP000436088"/>
    </source>
</evidence>
<feature type="region of interest" description="Disordered" evidence="1">
    <location>
        <begin position="412"/>
        <end position="434"/>
    </location>
</feature>
<organism evidence="4 5">
    <name type="scientific">Hibiscus syriacus</name>
    <name type="common">Rose of Sharon</name>
    <dbReference type="NCBI Taxonomy" id="106335"/>
    <lineage>
        <taxon>Eukaryota</taxon>
        <taxon>Viridiplantae</taxon>
        <taxon>Streptophyta</taxon>
        <taxon>Embryophyta</taxon>
        <taxon>Tracheophyta</taxon>
        <taxon>Spermatophyta</taxon>
        <taxon>Magnoliopsida</taxon>
        <taxon>eudicotyledons</taxon>
        <taxon>Gunneridae</taxon>
        <taxon>Pentapetalae</taxon>
        <taxon>rosids</taxon>
        <taxon>malvids</taxon>
        <taxon>Malvales</taxon>
        <taxon>Malvaceae</taxon>
        <taxon>Malvoideae</taxon>
        <taxon>Hibiscus</taxon>
    </lineage>
</organism>
<dbReference type="CDD" id="cd01650">
    <property type="entry name" value="RT_nLTR_like"/>
    <property type="match status" value="1"/>
</dbReference>
<proteinExistence type="predicted"/>
<evidence type="ECO:0000259" key="3">
    <source>
        <dbReference type="Pfam" id="PF00078"/>
    </source>
</evidence>
<evidence type="ECO:0000256" key="1">
    <source>
        <dbReference type="SAM" id="MobiDB-lite"/>
    </source>
</evidence>
<dbReference type="InterPro" id="IPR000477">
    <property type="entry name" value="RT_dom"/>
</dbReference>
<reference evidence="4" key="1">
    <citation type="submission" date="2019-09" db="EMBL/GenBank/DDBJ databases">
        <title>Draft genome information of white flower Hibiscus syriacus.</title>
        <authorList>
            <person name="Kim Y.-M."/>
        </authorList>
    </citation>
    <scope>NUCLEOTIDE SEQUENCE [LARGE SCALE GENOMIC DNA]</scope>
    <source>
        <strain evidence="4">YM2019G1</strain>
    </source>
</reference>
<keyword evidence="2" id="KW-0472">Membrane</keyword>
<dbReference type="InterPro" id="IPR043502">
    <property type="entry name" value="DNA/RNA_pol_sf"/>
</dbReference>
<comment type="caution">
    <text evidence="4">The sequence shown here is derived from an EMBL/GenBank/DDBJ whole genome shotgun (WGS) entry which is preliminary data.</text>
</comment>
<sequence length="690" mass="76693">MLSFVTNWSLAVNMRDRKQTGAADALVKDVSDAEIKDAIWGQGKNKSPVLVPKVPNPNIVKDFRPISCCSIIYKTATRILVNRLSVVFPSTVSMNQSIFVKGMSIVDNTLLAQELVRGYSRKKISSKCALKIDLQKAFDSLSWEFVGVILHALGLPEKFIGWILACFTNSSYSIVFNGSLVGYFKGARGVRQGSIDCVIGVQAILDIFYSMSGLKLNANKCEMYSAGISAEQCAAIREITGFKLGSLPVRYLGVPLVTRKLAMKDCHSLIDIIKAKLNLWANKHLSFAGRLQLICVVLFSMTNFWCKQLILSKEIIRKIKQLCGLGVQDVSGWNKACIVHLIMKPTISHLFADSGCDLNARRIWEDMCIKAPKVPWQHLVWFLGCIPKHIIIAWMAILSKLPARSEKSDESAACKQKMSSRRGPPKHQIATPGNKTPVLNLTVDSAEVEEEIWVCLESSEQARTVEELLEMMYSVQVEMLMVSCSCNCFYIVLVSVVHLFLFPVILSFDYFSARQVQYKCVPVNTSVDQGADHLWVNNKPQGLDLDHRFPSDLHNGVVYRNAPWKAAIGQWFSGCDAITTEAHIIELCAFVEKAQISKTVMWQSHVGFNSPTEPEGVKVTDWTKADPDNILTTNGSKPGWCNCLLKVFVSTNALDMAIAVEDFVSKCLGCVYVQRDSKSSDFKGVAGESK</sequence>